<protein>
    <submittedName>
        <fullName evidence="2">Uncharacterized protein</fullName>
    </submittedName>
</protein>
<dbReference type="WBParaSite" id="sdigi.contig623.g9262.t1">
    <property type="protein sequence ID" value="sdigi.contig623.g9262.t1"/>
    <property type="gene ID" value="sdigi.contig623.g9262"/>
</dbReference>
<name>A0A915PZ79_9BILA</name>
<dbReference type="Proteomes" id="UP000887581">
    <property type="component" value="Unplaced"/>
</dbReference>
<reference evidence="2" key="1">
    <citation type="submission" date="2022-11" db="UniProtKB">
        <authorList>
            <consortium name="WormBaseParasite"/>
        </authorList>
    </citation>
    <scope>IDENTIFICATION</scope>
</reference>
<evidence type="ECO:0000313" key="2">
    <source>
        <dbReference type="WBParaSite" id="sdigi.contig623.g9262.t1"/>
    </source>
</evidence>
<organism evidence="1 2">
    <name type="scientific">Setaria digitata</name>
    <dbReference type="NCBI Taxonomy" id="48799"/>
    <lineage>
        <taxon>Eukaryota</taxon>
        <taxon>Metazoa</taxon>
        <taxon>Ecdysozoa</taxon>
        <taxon>Nematoda</taxon>
        <taxon>Chromadorea</taxon>
        <taxon>Rhabditida</taxon>
        <taxon>Spirurina</taxon>
        <taxon>Spiruromorpha</taxon>
        <taxon>Filarioidea</taxon>
        <taxon>Setariidae</taxon>
        <taxon>Setaria</taxon>
    </lineage>
</organism>
<sequence>MDHMEEDWCQINRNSSNIISSINNDCFISTLASTIIPSDFRHYSYCSSSSSSCSSNSSSCNNGLTYQQNHYLIQTNTAEVTHRNDNTTSDTDMINLDNNIAPFAICEEQIDMSSGLLDITVELDNNHLNSMSCDYTK</sequence>
<evidence type="ECO:0000313" key="1">
    <source>
        <dbReference type="Proteomes" id="UP000887581"/>
    </source>
</evidence>
<keyword evidence="1" id="KW-1185">Reference proteome</keyword>
<accession>A0A915PZ79</accession>
<dbReference type="AlphaFoldDB" id="A0A915PZ79"/>
<proteinExistence type="predicted"/>